<evidence type="ECO:0008006" key="4">
    <source>
        <dbReference type="Google" id="ProtNLM"/>
    </source>
</evidence>
<keyword evidence="3" id="KW-1185">Reference proteome</keyword>
<feature type="region of interest" description="Disordered" evidence="1">
    <location>
        <begin position="1"/>
        <end position="21"/>
    </location>
</feature>
<gene>
    <name evidence="2" type="ORF">DAPK24_002550</name>
</gene>
<organism evidence="2 3">
    <name type="scientific">Pichia kluyveri</name>
    <name type="common">Yeast</name>
    <dbReference type="NCBI Taxonomy" id="36015"/>
    <lineage>
        <taxon>Eukaryota</taxon>
        <taxon>Fungi</taxon>
        <taxon>Dikarya</taxon>
        <taxon>Ascomycota</taxon>
        <taxon>Saccharomycotina</taxon>
        <taxon>Pichiomycetes</taxon>
        <taxon>Pichiales</taxon>
        <taxon>Pichiaceae</taxon>
        <taxon>Pichia</taxon>
    </lineage>
</organism>
<dbReference type="EMBL" id="BTGB01000001">
    <property type="protein sequence ID" value="GMM43680.1"/>
    <property type="molecule type" value="Genomic_DNA"/>
</dbReference>
<evidence type="ECO:0000313" key="2">
    <source>
        <dbReference type="EMBL" id="GMM43680.1"/>
    </source>
</evidence>
<reference evidence="2 3" key="1">
    <citation type="journal article" date="2023" name="Elife">
        <title>Identification of key yeast species and microbe-microbe interactions impacting larval growth of Drosophila in the wild.</title>
        <authorList>
            <person name="Mure A."/>
            <person name="Sugiura Y."/>
            <person name="Maeda R."/>
            <person name="Honda K."/>
            <person name="Sakurai N."/>
            <person name="Takahashi Y."/>
            <person name="Watada M."/>
            <person name="Katoh T."/>
            <person name="Gotoh A."/>
            <person name="Gotoh Y."/>
            <person name="Taniguchi I."/>
            <person name="Nakamura K."/>
            <person name="Hayashi T."/>
            <person name="Katayama T."/>
            <person name="Uemura T."/>
            <person name="Hattori Y."/>
        </authorList>
    </citation>
    <scope>NUCLEOTIDE SEQUENCE [LARGE SCALE GENOMIC DNA]</scope>
    <source>
        <strain evidence="2 3">PK-24</strain>
    </source>
</reference>
<name>A0AAV5QXC5_PICKL</name>
<protein>
    <recommendedName>
        <fullName evidence="4">K Homology domain-containing protein</fullName>
    </recommendedName>
</protein>
<dbReference type="AlphaFoldDB" id="A0AAV5QXC5"/>
<accession>A0AAV5QXC5</accession>
<dbReference type="Proteomes" id="UP001378960">
    <property type="component" value="Unassembled WGS sequence"/>
</dbReference>
<evidence type="ECO:0000313" key="3">
    <source>
        <dbReference type="Proteomes" id="UP001378960"/>
    </source>
</evidence>
<proteinExistence type="predicted"/>
<comment type="caution">
    <text evidence="2">The sequence shown here is derived from an EMBL/GenBank/DDBJ whole genome shotgun (WGS) entry which is preliminary data.</text>
</comment>
<sequence length="110" mass="12328">MNKDIILDNNNNNNNNNKRNDLMNILPVNINKNGIITGVKGKTEETLRGRGLESKKIEKVKFITVDNNKGDIIYSGDIKISNHSSNNSIKEDGPVERSVEWSEICKVLSC</sequence>
<feature type="compositionally biased region" description="Low complexity" evidence="1">
    <location>
        <begin position="7"/>
        <end position="21"/>
    </location>
</feature>
<evidence type="ECO:0000256" key="1">
    <source>
        <dbReference type="SAM" id="MobiDB-lite"/>
    </source>
</evidence>